<name>A0ABM7FBV8_9ACTN</name>
<evidence type="ECO:0000313" key="2">
    <source>
        <dbReference type="EMBL" id="BBC33542.1"/>
    </source>
</evidence>
<dbReference type="EMBL" id="AP018448">
    <property type="protein sequence ID" value="BBC33542.1"/>
    <property type="molecule type" value="Genomic_DNA"/>
</dbReference>
<keyword evidence="3" id="KW-1185">Reference proteome</keyword>
<feature type="region of interest" description="Disordered" evidence="1">
    <location>
        <begin position="60"/>
        <end position="80"/>
    </location>
</feature>
<gene>
    <name evidence="2" type="ORF">SGFS_048360</name>
</gene>
<reference evidence="2 3" key="1">
    <citation type="journal article" date="2010" name="ChemBioChem">
        <title>Cloning and characterization of the biosynthetic gene cluster of 16-membered macrolide antibiotic FD-891: involvement of a dual functional cytochrome P450 monooxygenase catalyzing epoxidation and hydroxylation.</title>
        <authorList>
            <person name="Kudo F."/>
            <person name="Motegi A."/>
            <person name="Mizoue K."/>
            <person name="Eguchi T."/>
        </authorList>
    </citation>
    <scope>NUCLEOTIDE SEQUENCE [LARGE SCALE GENOMIC DNA]</scope>
    <source>
        <strain evidence="2 3">A-8890</strain>
    </source>
</reference>
<reference evidence="2 3" key="2">
    <citation type="journal article" date="2023" name="ChemBioChem">
        <title>Acyltransferase Domain Exchange between Two Independent Type I Polyketide Synthases in the Same Producer Strain of Macrolide Antibiotics.</title>
        <authorList>
            <person name="Kudo F."/>
            <person name="Kishikawa K."/>
            <person name="Tsuboi K."/>
            <person name="Kido T."/>
            <person name="Usui T."/>
            <person name="Hashimoto J."/>
            <person name="Shin-Ya K."/>
            <person name="Miyanaga A."/>
            <person name="Eguchi T."/>
        </authorList>
    </citation>
    <scope>NUCLEOTIDE SEQUENCE [LARGE SCALE GENOMIC DNA]</scope>
    <source>
        <strain evidence="2 3">A-8890</strain>
    </source>
</reference>
<accession>A0ABM7FBV8</accession>
<evidence type="ECO:0000256" key="1">
    <source>
        <dbReference type="SAM" id="MobiDB-lite"/>
    </source>
</evidence>
<proteinExistence type="predicted"/>
<evidence type="ECO:0000313" key="3">
    <source>
        <dbReference type="Proteomes" id="UP001321542"/>
    </source>
</evidence>
<organism evidence="2 3">
    <name type="scientific">Streptomyces graminofaciens</name>
    <dbReference type="NCBI Taxonomy" id="68212"/>
    <lineage>
        <taxon>Bacteria</taxon>
        <taxon>Bacillati</taxon>
        <taxon>Actinomycetota</taxon>
        <taxon>Actinomycetes</taxon>
        <taxon>Kitasatosporales</taxon>
        <taxon>Streptomycetaceae</taxon>
        <taxon>Streptomyces</taxon>
    </lineage>
</organism>
<sequence length="80" mass="8451">MAHPADKGGVRRAAVKIYHGRNVDRFALRAHGCGARHRKKRTKDTLKGASLAAVVTGSLSGSECPLSEREANPEGAGTEL</sequence>
<protein>
    <submittedName>
        <fullName evidence="2">Uncharacterized protein</fullName>
    </submittedName>
</protein>
<dbReference type="Proteomes" id="UP001321542">
    <property type="component" value="Chromosome"/>
</dbReference>